<evidence type="ECO:0000259" key="5">
    <source>
        <dbReference type="PROSITE" id="PS50893"/>
    </source>
</evidence>
<dbReference type="Proteomes" id="UP000004358">
    <property type="component" value="Unassembled WGS sequence"/>
</dbReference>
<feature type="domain" description="ABC transporter" evidence="5">
    <location>
        <begin position="1"/>
        <end position="206"/>
    </location>
</feature>
<gene>
    <name evidence="6" type="ORF">DSM3645_28017</name>
</gene>
<dbReference type="PANTHER" id="PTHR19211">
    <property type="entry name" value="ATP-BINDING TRANSPORT PROTEIN-RELATED"/>
    <property type="match status" value="1"/>
</dbReference>
<keyword evidence="1" id="KW-0677">Repeat</keyword>
<keyword evidence="3 6" id="KW-0067">ATP-binding</keyword>
<dbReference type="CDD" id="cd03221">
    <property type="entry name" value="ABCF_EF-3"/>
    <property type="match status" value="1"/>
</dbReference>
<evidence type="ECO:0000313" key="7">
    <source>
        <dbReference type="Proteomes" id="UP000004358"/>
    </source>
</evidence>
<dbReference type="AlphaFoldDB" id="A3ZP29"/>
<dbReference type="PROSITE" id="PS00211">
    <property type="entry name" value="ABC_TRANSPORTER_1"/>
    <property type="match status" value="1"/>
</dbReference>
<dbReference type="SUPFAM" id="SSF52540">
    <property type="entry name" value="P-loop containing nucleoside triphosphate hydrolases"/>
    <property type="match status" value="2"/>
</dbReference>
<dbReference type="GO" id="GO:0005524">
    <property type="term" value="F:ATP binding"/>
    <property type="evidence" value="ECO:0007669"/>
    <property type="project" value="UniProtKB-KW"/>
</dbReference>
<sequence length="495" mass="53609">MVKTGLEGRNGVGKTTLLKLITGELEPRSGLVTVKGRLGILRQTLQPHPGETIADLFGVVDALAILRRAELGEATDDDLNIADWTLESRIRAALDRLDLHVSAETLLQTLSGGQRTRAGLAALVFAEPDFLLLDEPTNNLDRNGRQTVIDLLAGWKSGAVVVSHDRELLDTMESIVELTTLGATRYGGNWTTYRELKAQELAAAERYLADAEKRIADAARVAQERTERQNRKNSAGRRDGKSGGTPRIILGGRKDRAEDTTGGNARLAEHQHEQAMQAASEARERIEVLQPFTVKLPPTGLPLGKRVLEVVKATAGYRPKQPVIRDLSLTLTGPERVAVIGPNGTGKTTFLSLITGKLHPWSGTVEMSTPFALLDQQVSVLDPSASIRDNFRRINPQADEQTCRSALAKFMFRADAALQTVSTLSGGQVLRAGLACVLGVAPPPLLILDEPTNHLDIDSIEAVEAGLRAFDGALLVVSHDETFLKAIGITRRIEL</sequence>
<feature type="compositionally biased region" description="Basic and acidic residues" evidence="4">
    <location>
        <begin position="221"/>
        <end position="241"/>
    </location>
</feature>
<keyword evidence="2" id="KW-0547">Nucleotide-binding</keyword>
<dbReference type="GO" id="GO:0016887">
    <property type="term" value="F:ATP hydrolysis activity"/>
    <property type="evidence" value="ECO:0007669"/>
    <property type="project" value="InterPro"/>
</dbReference>
<feature type="domain" description="ABC transporter" evidence="5">
    <location>
        <begin position="305"/>
        <end position="495"/>
    </location>
</feature>
<dbReference type="EMBL" id="AANZ01000004">
    <property type="protein sequence ID" value="EAQ81503.1"/>
    <property type="molecule type" value="Genomic_DNA"/>
</dbReference>
<feature type="region of interest" description="Disordered" evidence="4">
    <location>
        <begin position="221"/>
        <end position="261"/>
    </location>
</feature>
<proteinExistence type="predicted"/>
<dbReference type="PROSITE" id="PS50893">
    <property type="entry name" value="ABC_TRANSPORTER_2"/>
    <property type="match status" value="2"/>
</dbReference>
<evidence type="ECO:0000256" key="2">
    <source>
        <dbReference type="ARBA" id="ARBA00022741"/>
    </source>
</evidence>
<dbReference type="PANTHER" id="PTHR19211:SF6">
    <property type="entry name" value="BLL7188 PROTEIN"/>
    <property type="match status" value="1"/>
</dbReference>
<accession>A3ZP29</accession>
<evidence type="ECO:0000313" key="6">
    <source>
        <dbReference type="EMBL" id="EAQ81503.1"/>
    </source>
</evidence>
<protein>
    <submittedName>
        <fullName evidence="6">Probable ATP-binding protein</fullName>
    </submittedName>
</protein>
<dbReference type="SMART" id="SM00382">
    <property type="entry name" value="AAA"/>
    <property type="match status" value="2"/>
</dbReference>
<organism evidence="6 7">
    <name type="scientific">Blastopirellula marina DSM 3645</name>
    <dbReference type="NCBI Taxonomy" id="314230"/>
    <lineage>
        <taxon>Bacteria</taxon>
        <taxon>Pseudomonadati</taxon>
        <taxon>Planctomycetota</taxon>
        <taxon>Planctomycetia</taxon>
        <taxon>Pirellulales</taxon>
        <taxon>Pirellulaceae</taxon>
        <taxon>Blastopirellula</taxon>
    </lineage>
</organism>
<evidence type="ECO:0000256" key="1">
    <source>
        <dbReference type="ARBA" id="ARBA00022737"/>
    </source>
</evidence>
<dbReference type="InterPro" id="IPR050611">
    <property type="entry name" value="ABCF"/>
</dbReference>
<dbReference type="HOGENOM" id="CLU_000604_36_0_0"/>
<dbReference type="Gene3D" id="3.40.50.300">
    <property type="entry name" value="P-loop containing nucleotide triphosphate hydrolases"/>
    <property type="match status" value="2"/>
</dbReference>
<dbReference type="InterPro" id="IPR027417">
    <property type="entry name" value="P-loop_NTPase"/>
</dbReference>
<dbReference type="InterPro" id="IPR017871">
    <property type="entry name" value="ABC_transporter-like_CS"/>
</dbReference>
<dbReference type="InterPro" id="IPR003593">
    <property type="entry name" value="AAA+_ATPase"/>
</dbReference>
<evidence type="ECO:0000256" key="4">
    <source>
        <dbReference type="SAM" id="MobiDB-lite"/>
    </source>
</evidence>
<reference evidence="6 7" key="1">
    <citation type="submission" date="2006-02" db="EMBL/GenBank/DDBJ databases">
        <authorList>
            <person name="Amann R."/>
            <person name="Ferriera S."/>
            <person name="Johnson J."/>
            <person name="Kravitz S."/>
            <person name="Halpern A."/>
            <person name="Remington K."/>
            <person name="Beeson K."/>
            <person name="Tran B."/>
            <person name="Rogers Y.-H."/>
            <person name="Friedman R."/>
            <person name="Venter J.C."/>
        </authorList>
    </citation>
    <scope>NUCLEOTIDE SEQUENCE [LARGE SCALE GENOMIC DNA]</scope>
    <source>
        <strain evidence="6 7">DSM 3645</strain>
    </source>
</reference>
<name>A3ZP29_9BACT</name>
<dbReference type="InterPro" id="IPR003439">
    <property type="entry name" value="ABC_transporter-like_ATP-bd"/>
</dbReference>
<dbReference type="eggNOG" id="COG0488">
    <property type="taxonomic scope" value="Bacteria"/>
</dbReference>
<dbReference type="STRING" id="314230.DSM3645_28017"/>
<evidence type="ECO:0000256" key="3">
    <source>
        <dbReference type="ARBA" id="ARBA00022840"/>
    </source>
</evidence>
<comment type="caution">
    <text evidence="6">The sequence shown here is derived from an EMBL/GenBank/DDBJ whole genome shotgun (WGS) entry which is preliminary data.</text>
</comment>
<dbReference type="Pfam" id="PF00005">
    <property type="entry name" value="ABC_tran"/>
    <property type="match status" value="2"/>
</dbReference>